<organism evidence="14">
    <name type="scientific">Cyprideis torosa</name>
    <dbReference type="NCBI Taxonomy" id="163714"/>
    <lineage>
        <taxon>Eukaryota</taxon>
        <taxon>Metazoa</taxon>
        <taxon>Ecdysozoa</taxon>
        <taxon>Arthropoda</taxon>
        <taxon>Crustacea</taxon>
        <taxon>Oligostraca</taxon>
        <taxon>Ostracoda</taxon>
        <taxon>Podocopa</taxon>
        <taxon>Podocopida</taxon>
        <taxon>Cytherocopina</taxon>
        <taxon>Cytheroidea</taxon>
        <taxon>Cytherideidae</taxon>
        <taxon>Cyprideis</taxon>
    </lineage>
</organism>
<keyword evidence="5" id="KW-0808">Transferase</keyword>
<protein>
    <recommendedName>
        <fullName evidence="12">Type III pantothenate kinase</fullName>
    </recommendedName>
</protein>
<evidence type="ECO:0000256" key="5">
    <source>
        <dbReference type="ARBA" id="ARBA00022679"/>
    </source>
</evidence>
<dbReference type="InterPro" id="IPR029062">
    <property type="entry name" value="Class_I_gatase-like"/>
</dbReference>
<sequence>MIVIDFGTAITFDCISSDCDYKGGTILPGIAISLEALSTKAAKLPHIDISNPPASIIGKNTVDAMKSGVLFGYGSMIDGMVELLTTELQKVYSISMDVCMDKCEPLCPPPVSCGARLGVFAPAGRILDIPAFEAGLDILKNLGYQIVCPKEYWLGHNYLADKDRNRINEFLAMWQDPQIDAMIAARGGFGCLRLLPTLLAANLSKTPKR</sequence>
<accession>A0A7R8WUQ3</accession>
<dbReference type="OrthoDB" id="10263027at2759"/>
<comment type="subcellular location">
    <subcellularLocation>
        <location evidence="2">Cytoplasm</location>
    </subcellularLocation>
</comment>
<dbReference type="EMBL" id="OB703154">
    <property type="protein sequence ID" value="CAD7238526.1"/>
    <property type="molecule type" value="Genomic_DNA"/>
</dbReference>
<feature type="non-terminal residue" evidence="14">
    <location>
        <position position="1"/>
    </location>
</feature>
<evidence type="ECO:0000256" key="10">
    <source>
        <dbReference type="ARBA" id="ARBA00022993"/>
    </source>
</evidence>
<proteinExistence type="inferred from homology"/>
<comment type="cofactor">
    <cofactor evidence="1">
        <name>K(+)</name>
        <dbReference type="ChEBI" id="CHEBI:29103"/>
    </cofactor>
</comment>
<evidence type="ECO:0000256" key="9">
    <source>
        <dbReference type="ARBA" id="ARBA00022958"/>
    </source>
</evidence>
<evidence type="ECO:0000256" key="2">
    <source>
        <dbReference type="ARBA" id="ARBA00004496"/>
    </source>
</evidence>
<evidence type="ECO:0000256" key="4">
    <source>
        <dbReference type="ARBA" id="ARBA00022490"/>
    </source>
</evidence>
<dbReference type="CDD" id="cd24015">
    <property type="entry name" value="ASKHA_NBD_PanK-III"/>
    <property type="match status" value="1"/>
</dbReference>
<feature type="domain" description="LD-carboxypeptidase N-terminal" evidence="13">
    <location>
        <begin position="118"/>
        <end position="208"/>
    </location>
</feature>
<evidence type="ECO:0000256" key="12">
    <source>
        <dbReference type="ARBA" id="ARBA00040883"/>
    </source>
</evidence>
<comment type="subunit">
    <text evidence="3">Homodimer.</text>
</comment>
<dbReference type="PANTHER" id="PTHR34265">
    <property type="entry name" value="TYPE III PANTOTHENATE KINASE"/>
    <property type="match status" value="1"/>
</dbReference>
<dbReference type="Pfam" id="PF02016">
    <property type="entry name" value="Peptidase_S66"/>
    <property type="match status" value="1"/>
</dbReference>
<comment type="similarity">
    <text evidence="11">Belongs to the type III pantothenate kinase family.</text>
</comment>
<dbReference type="InterPro" id="IPR004619">
    <property type="entry name" value="Type_III_PanK"/>
</dbReference>
<dbReference type="SUPFAM" id="SSF52317">
    <property type="entry name" value="Class I glutamine amidotransferase-like"/>
    <property type="match status" value="1"/>
</dbReference>
<evidence type="ECO:0000256" key="7">
    <source>
        <dbReference type="ARBA" id="ARBA00022777"/>
    </source>
</evidence>
<keyword evidence="4" id="KW-0963">Cytoplasm</keyword>
<dbReference type="SUPFAM" id="SSF53067">
    <property type="entry name" value="Actin-like ATPase domain"/>
    <property type="match status" value="1"/>
</dbReference>
<dbReference type="GO" id="GO:0005737">
    <property type="term" value="C:cytoplasm"/>
    <property type="evidence" value="ECO:0007669"/>
    <property type="project" value="UniProtKB-SubCell"/>
</dbReference>
<evidence type="ECO:0000259" key="13">
    <source>
        <dbReference type="Pfam" id="PF02016"/>
    </source>
</evidence>
<dbReference type="GO" id="GO:0004594">
    <property type="term" value="F:pantothenate kinase activity"/>
    <property type="evidence" value="ECO:0007669"/>
    <property type="project" value="InterPro"/>
</dbReference>
<evidence type="ECO:0000313" key="14">
    <source>
        <dbReference type="EMBL" id="CAD7238526.1"/>
    </source>
</evidence>
<dbReference type="NCBIfam" id="TIGR00671">
    <property type="entry name" value="baf"/>
    <property type="match status" value="1"/>
</dbReference>
<evidence type="ECO:0000256" key="3">
    <source>
        <dbReference type="ARBA" id="ARBA00011738"/>
    </source>
</evidence>
<dbReference type="InterPro" id="IPR040449">
    <property type="entry name" value="Peptidase_S66_N"/>
</dbReference>
<gene>
    <name evidence="14" type="ORF">CTOB1V02_LOCUS16341</name>
</gene>
<dbReference type="GO" id="GO:0005524">
    <property type="term" value="F:ATP binding"/>
    <property type="evidence" value="ECO:0007669"/>
    <property type="project" value="UniProtKB-KW"/>
</dbReference>
<dbReference type="InterPro" id="IPR043129">
    <property type="entry name" value="ATPase_NBD"/>
</dbReference>
<evidence type="ECO:0000256" key="1">
    <source>
        <dbReference type="ARBA" id="ARBA00001958"/>
    </source>
</evidence>
<reference evidence="14" key="1">
    <citation type="submission" date="2020-11" db="EMBL/GenBank/DDBJ databases">
        <authorList>
            <person name="Tran Van P."/>
        </authorList>
    </citation>
    <scope>NUCLEOTIDE SEQUENCE</scope>
</reference>
<name>A0A7R8WUQ3_9CRUS</name>
<dbReference type="InterPro" id="IPR027478">
    <property type="entry name" value="LdcA_N"/>
</dbReference>
<dbReference type="Gene3D" id="3.30.420.40">
    <property type="match status" value="1"/>
</dbReference>
<dbReference type="Gene3D" id="3.40.50.10740">
    <property type="entry name" value="Class I glutamine amidotransferase-like"/>
    <property type="match status" value="1"/>
</dbReference>
<keyword evidence="9" id="KW-0630">Potassium</keyword>
<dbReference type="GO" id="GO:0015937">
    <property type="term" value="P:coenzyme A biosynthetic process"/>
    <property type="evidence" value="ECO:0007669"/>
    <property type="project" value="UniProtKB-KW"/>
</dbReference>
<evidence type="ECO:0000256" key="11">
    <source>
        <dbReference type="ARBA" id="ARBA00038036"/>
    </source>
</evidence>
<keyword evidence="7" id="KW-0418">Kinase</keyword>
<dbReference type="AlphaFoldDB" id="A0A7R8WUQ3"/>
<evidence type="ECO:0000256" key="6">
    <source>
        <dbReference type="ARBA" id="ARBA00022741"/>
    </source>
</evidence>
<keyword evidence="8" id="KW-0067">ATP-binding</keyword>
<keyword evidence="6" id="KW-0547">Nucleotide-binding</keyword>
<evidence type="ECO:0000256" key="8">
    <source>
        <dbReference type="ARBA" id="ARBA00022840"/>
    </source>
</evidence>
<dbReference type="Pfam" id="PF03309">
    <property type="entry name" value="Pan_kinase"/>
    <property type="match status" value="1"/>
</dbReference>
<keyword evidence="10" id="KW-0173">Coenzyme A biosynthesis</keyword>
<dbReference type="PANTHER" id="PTHR34265:SF1">
    <property type="entry name" value="TYPE III PANTOTHENATE KINASE"/>
    <property type="match status" value="1"/>
</dbReference>